<comment type="caution">
    <text evidence="1">The sequence shown here is derived from an EMBL/GenBank/DDBJ whole genome shotgun (WGS) entry which is preliminary data.</text>
</comment>
<accession>A0ACC3MZE5</accession>
<keyword evidence="2" id="KW-1185">Reference proteome</keyword>
<gene>
    <name evidence="1" type="ORF">LTR37_012507</name>
</gene>
<evidence type="ECO:0000313" key="2">
    <source>
        <dbReference type="Proteomes" id="UP001281147"/>
    </source>
</evidence>
<reference evidence="1" key="1">
    <citation type="submission" date="2023-07" db="EMBL/GenBank/DDBJ databases">
        <title>Black Yeasts Isolated from many extreme environments.</title>
        <authorList>
            <person name="Coleine C."/>
            <person name="Stajich J.E."/>
            <person name="Selbmann L."/>
        </authorList>
    </citation>
    <scope>NUCLEOTIDE SEQUENCE</scope>
    <source>
        <strain evidence="1">CCFEE 5714</strain>
    </source>
</reference>
<evidence type="ECO:0000313" key="1">
    <source>
        <dbReference type="EMBL" id="KAK3706828.1"/>
    </source>
</evidence>
<dbReference type="Proteomes" id="UP001281147">
    <property type="component" value="Unassembled WGS sequence"/>
</dbReference>
<dbReference type="EMBL" id="JAUTXU010000116">
    <property type="protein sequence ID" value="KAK3706828.1"/>
    <property type="molecule type" value="Genomic_DNA"/>
</dbReference>
<sequence length="219" mass="24555">MALPDYLTPQPDPLSNTSGDTVLVQIDLFVASSFTVHQHLLCATSKVFKDALERGQACRRMRDGHLHEEEAVFKVYVSWLYSREVSLPTINGGTVHYARSWELLTKSYLLGDHILDMTFKNAIVDAISALMQSDNPNAPSRSAPVPGYWAIQALYNGTRQGSKGRQLFADLCADPLSIEAFEANKRNYPPNFIADFAEALMSRQAGEHGQDFRYFYESN</sequence>
<organism evidence="1 2">
    <name type="scientific">Vermiconidia calcicola</name>
    <dbReference type="NCBI Taxonomy" id="1690605"/>
    <lineage>
        <taxon>Eukaryota</taxon>
        <taxon>Fungi</taxon>
        <taxon>Dikarya</taxon>
        <taxon>Ascomycota</taxon>
        <taxon>Pezizomycotina</taxon>
        <taxon>Dothideomycetes</taxon>
        <taxon>Dothideomycetidae</taxon>
        <taxon>Mycosphaerellales</taxon>
        <taxon>Extremaceae</taxon>
        <taxon>Vermiconidia</taxon>
    </lineage>
</organism>
<proteinExistence type="predicted"/>
<name>A0ACC3MZE5_9PEZI</name>
<protein>
    <submittedName>
        <fullName evidence="1">Uncharacterized protein</fullName>
    </submittedName>
</protein>